<keyword evidence="3" id="KW-0547">Nucleotide-binding</keyword>
<dbReference type="GO" id="GO:0016301">
    <property type="term" value="F:kinase activity"/>
    <property type="evidence" value="ECO:0007669"/>
    <property type="project" value="UniProtKB-KW"/>
</dbReference>
<keyword evidence="4 7" id="KW-0418">Kinase</keyword>
<gene>
    <name evidence="7" type="ORF">SHERM_12198</name>
</gene>
<dbReference type="InterPro" id="IPR052101">
    <property type="entry name" value="Plant_StressResp_Kinase"/>
</dbReference>
<dbReference type="SUPFAM" id="SSF56112">
    <property type="entry name" value="Protein kinase-like (PK-like)"/>
    <property type="match status" value="1"/>
</dbReference>
<comment type="caution">
    <text evidence="7">The sequence shown here is derived from an EMBL/GenBank/DDBJ whole genome shotgun (WGS) entry which is preliminary data.</text>
</comment>
<dbReference type="AlphaFoldDB" id="A0A9N7MGS9"/>
<proteinExistence type="predicted"/>
<keyword evidence="2" id="KW-0808">Transferase</keyword>
<dbReference type="EMBL" id="CACSLK010006441">
    <property type="protein sequence ID" value="CAA0810650.1"/>
    <property type="molecule type" value="Genomic_DNA"/>
</dbReference>
<feature type="region of interest" description="Disordered" evidence="6">
    <location>
        <begin position="1"/>
        <end position="49"/>
    </location>
</feature>
<dbReference type="PANTHER" id="PTHR47983">
    <property type="entry name" value="PTO-INTERACTING PROTEIN 1-LIKE"/>
    <property type="match status" value="1"/>
</dbReference>
<keyword evidence="5" id="KW-0067">ATP-binding</keyword>
<dbReference type="Gene3D" id="1.10.510.10">
    <property type="entry name" value="Transferase(Phosphotransferase) domain 1"/>
    <property type="match status" value="1"/>
</dbReference>
<reference evidence="7" key="1">
    <citation type="submission" date="2019-12" db="EMBL/GenBank/DDBJ databases">
        <authorList>
            <person name="Scholes J."/>
        </authorList>
    </citation>
    <scope>NUCLEOTIDE SEQUENCE</scope>
</reference>
<keyword evidence="8" id="KW-1185">Reference proteome</keyword>
<dbReference type="Proteomes" id="UP001153555">
    <property type="component" value="Unassembled WGS sequence"/>
</dbReference>
<dbReference type="GO" id="GO:0005524">
    <property type="term" value="F:ATP binding"/>
    <property type="evidence" value="ECO:0007669"/>
    <property type="project" value="UniProtKB-KW"/>
</dbReference>
<evidence type="ECO:0000313" key="8">
    <source>
        <dbReference type="Proteomes" id="UP001153555"/>
    </source>
</evidence>
<dbReference type="InterPro" id="IPR011009">
    <property type="entry name" value="Kinase-like_dom_sf"/>
</dbReference>
<evidence type="ECO:0000256" key="6">
    <source>
        <dbReference type="SAM" id="MobiDB-lite"/>
    </source>
</evidence>
<evidence type="ECO:0000256" key="2">
    <source>
        <dbReference type="ARBA" id="ARBA00022679"/>
    </source>
</evidence>
<evidence type="ECO:0000256" key="5">
    <source>
        <dbReference type="ARBA" id="ARBA00022840"/>
    </source>
</evidence>
<evidence type="ECO:0000256" key="1">
    <source>
        <dbReference type="ARBA" id="ARBA00022553"/>
    </source>
</evidence>
<organism evidence="7 8">
    <name type="scientific">Striga hermonthica</name>
    <name type="common">Purple witchweed</name>
    <name type="synonym">Buchnera hermonthica</name>
    <dbReference type="NCBI Taxonomy" id="68872"/>
    <lineage>
        <taxon>Eukaryota</taxon>
        <taxon>Viridiplantae</taxon>
        <taxon>Streptophyta</taxon>
        <taxon>Embryophyta</taxon>
        <taxon>Tracheophyta</taxon>
        <taxon>Spermatophyta</taxon>
        <taxon>Magnoliopsida</taxon>
        <taxon>eudicotyledons</taxon>
        <taxon>Gunneridae</taxon>
        <taxon>Pentapetalae</taxon>
        <taxon>asterids</taxon>
        <taxon>lamiids</taxon>
        <taxon>Lamiales</taxon>
        <taxon>Orobanchaceae</taxon>
        <taxon>Buchnereae</taxon>
        <taxon>Striga</taxon>
    </lineage>
</organism>
<name>A0A9N7MGS9_STRHE</name>
<keyword evidence="1" id="KW-0597">Phosphoprotein</keyword>
<sequence length="130" mass="13788">MLSCGGAEEEANGGPPPNQLSAPPKSGNSYSGGANGGNKEPRTSAARNGPPQKALICVLYVQLTMVSRFKNEHLVGLLGYCLDQNNRILAYEYATMGLLNNVLHGRKGVQGAERGTITWNQRVKIAYGAA</sequence>
<evidence type="ECO:0000256" key="4">
    <source>
        <dbReference type="ARBA" id="ARBA00022777"/>
    </source>
</evidence>
<accession>A0A9N7MGS9</accession>
<evidence type="ECO:0000256" key="3">
    <source>
        <dbReference type="ARBA" id="ARBA00022741"/>
    </source>
</evidence>
<dbReference type="PANTHER" id="PTHR47983:SF16">
    <property type="entry name" value="OS02G0565500 PROTEIN"/>
    <property type="match status" value="1"/>
</dbReference>
<evidence type="ECO:0000313" key="7">
    <source>
        <dbReference type="EMBL" id="CAA0810650.1"/>
    </source>
</evidence>
<protein>
    <submittedName>
        <fullName evidence="7">Probable protein kinase</fullName>
    </submittedName>
</protein>
<dbReference type="OrthoDB" id="1111620at2759"/>